<evidence type="ECO:0000313" key="2">
    <source>
        <dbReference type="Proteomes" id="UP001064048"/>
    </source>
</evidence>
<organism evidence="1 2">
    <name type="scientific">Choristoneura fumiferana</name>
    <name type="common">Spruce budworm moth</name>
    <name type="synonym">Archips fumiferana</name>
    <dbReference type="NCBI Taxonomy" id="7141"/>
    <lineage>
        <taxon>Eukaryota</taxon>
        <taxon>Metazoa</taxon>
        <taxon>Ecdysozoa</taxon>
        <taxon>Arthropoda</taxon>
        <taxon>Hexapoda</taxon>
        <taxon>Insecta</taxon>
        <taxon>Pterygota</taxon>
        <taxon>Neoptera</taxon>
        <taxon>Endopterygota</taxon>
        <taxon>Lepidoptera</taxon>
        <taxon>Glossata</taxon>
        <taxon>Ditrysia</taxon>
        <taxon>Tortricoidea</taxon>
        <taxon>Tortricidae</taxon>
        <taxon>Tortricinae</taxon>
        <taxon>Choristoneura</taxon>
    </lineage>
</organism>
<proteinExistence type="predicted"/>
<reference evidence="1 2" key="1">
    <citation type="journal article" date="2022" name="Genome Biol. Evol.">
        <title>The Spruce Budworm Genome: Reconstructing the Evolutionary History of Antifreeze Proteins.</title>
        <authorList>
            <person name="Beliveau C."/>
            <person name="Gagne P."/>
            <person name="Picq S."/>
            <person name="Vernygora O."/>
            <person name="Keeling C.I."/>
            <person name="Pinkney K."/>
            <person name="Doucet D."/>
            <person name="Wen F."/>
            <person name="Johnston J.S."/>
            <person name="Maaroufi H."/>
            <person name="Boyle B."/>
            <person name="Laroche J."/>
            <person name="Dewar K."/>
            <person name="Juretic N."/>
            <person name="Blackburn G."/>
            <person name="Nisole A."/>
            <person name="Brunet B."/>
            <person name="Brandao M."/>
            <person name="Lumley L."/>
            <person name="Duan J."/>
            <person name="Quan G."/>
            <person name="Lucarotti C.J."/>
            <person name="Roe A.D."/>
            <person name="Sperling F.A.H."/>
            <person name="Levesque R.C."/>
            <person name="Cusson M."/>
        </authorList>
    </citation>
    <scope>NUCLEOTIDE SEQUENCE [LARGE SCALE GENOMIC DNA]</scope>
    <source>
        <strain evidence="1">Glfc:IPQL:Cfum</strain>
    </source>
</reference>
<dbReference type="Proteomes" id="UP001064048">
    <property type="component" value="Chromosome 10"/>
</dbReference>
<evidence type="ECO:0000313" key="1">
    <source>
        <dbReference type="EMBL" id="KAI8422593.1"/>
    </source>
</evidence>
<name>A0ACC0JES6_CHOFU</name>
<dbReference type="EMBL" id="CM046110">
    <property type="protein sequence ID" value="KAI8422593.1"/>
    <property type="molecule type" value="Genomic_DNA"/>
</dbReference>
<keyword evidence="2" id="KW-1185">Reference proteome</keyword>
<accession>A0ACC0JES6</accession>
<sequence>MSVRDLLRERVYELLGQRAYQAFHRGYLRGRVQSHTHVGDTARYTPIQYLPPDNNHTDLVSSDINLSSPRGTNLCPNSFDPVILGDDRLKDIEASDWRKVDGVAIDSCAPYLPALREFHSVDVYSSGCVVITGDGRLVHHQSIASSWLMRSIRLSKMLSNILYTAVNLFLLCMLQAWTNAEFYSAIAQMEPLLETQKQIIEGLDKYVTREKKRIAVLTSHLQVHKAEYERAMEDIPDYLGDPVNVFKLIKRLTIDLAEIDYNIIVGAANIRNMAVKREDLKYPTTDDLAGAAQALTRLQNIYRLDVRDLADGVLSGFQGRPLTAADCFDITRTLYNNTDYNNTLAWSMEALRKFKEESNIEHTMTESEIMEYIIFSHFYIGDVKSALEWSNKLLELDPDHPEARNNILRFEETIKEQEQENRTEKKQSSDVEMISYSTKLKYNALCRDEKKIPSEITKRLRCRYLMEHHPFLRLAPIKVEQVYIQPDVYVFHEVISDEEIESIKNLSLPRLQRALVERETGKREKAYYRVSQSAWVNSTESEAIARLSWRVADMTGLSMQSAEPLQVGNYGIGGQYDPHYDFSQDFSEGVGNRIATVMFYMSDVALGGATVFTELGLSVFPIKHAALFWMNLLPSGEGDRATLHAGCPVLRGSKWVAINWLHEVGQELLKPCSLDYQEEKN</sequence>
<comment type="caution">
    <text evidence="1">The sequence shown here is derived from an EMBL/GenBank/DDBJ whole genome shotgun (WGS) entry which is preliminary data.</text>
</comment>
<gene>
    <name evidence="1" type="ORF">MSG28_006381</name>
</gene>
<protein>
    <submittedName>
        <fullName evidence="1">Uncharacterized protein</fullName>
    </submittedName>
</protein>